<feature type="domain" description="Integrase catalytic" evidence="2">
    <location>
        <begin position="248"/>
        <end position="453"/>
    </location>
</feature>
<dbReference type="PROSITE" id="PS50994">
    <property type="entry name" value="INTEGRASE"/>
    <property type="match status" value="1"/>
</dbReference>
<dbReference type="eggNOG" id="COG2801">
    <property type="taxonomic scope" value="Bacteria"/>
</dbReference>
<dbReference type="InterPro" id="IPR012337">
    <property type="entry name" value="RNaseH-like_sf"/>
</dbReference>
<dbReference type="EMBL" id="CP015506">
    <property type="protein sequence ID" value="AND41445.1"/>
    <property type="molecule type" value="Genomic_DNA"/>
</dbReference>
<dbReference type="Pfam" id="PF09299">
    <property type="entry name" value="Mu-transpos_C"/>
    <property type="match status" value="1"/>
</dbReference>
<dbReference type="Gene3D" id="3.30.420.10">
    <property type="entry name" value="Ribonuclease H-like superfamily/Ribonuclease H"/>
    <property type="match status" value="1"/>
</dbReference>
<organism evidence="3 4">
    <name type="scientific">Cytobacillus oceanisediminis 2691</name>
    <dbReference type="NCBI Taxonomy" id="1196031"/>
    <lineage>
        <taxon>Bacteria</taxon>
        <taxon>Bacillati</taxon>
        <taxon>Bacillota</taxon>
        <taxon>Bacilli</taxon>
        <taxon>Bacillales</taxon>
        <taxon>Bacillaceae</taxon>
        <taxon>Cytobacillus</taxon>
    </lineage>
</organism>
<dbReference type="AlphaFoldDB" id="A0A161JFX1"/>
<dbReference type="InterPro" id="IPR015378">
    <property type="entry name" value="Transposase-like_Mu_C"/>
</dbReference>
<dbReference type="Proteomes" id="UP000077856">
    <property type="component" value="Chromosome"/>
</dbReference>
<dbReference type="GO" id="GO:0003676">
    <property type="term" value="F:nucleic acid binding"/>
    <property type="evidence" value="ECO:0007669"/>
    <property type="project" value="InterPro"/>
</dbReference>
<sequence>MGKSYIGVNTKFLLDGRRMEIIQEEEKDVFLVKDLEFGITERFELMDILHHLNIGNIVFTNSLTGDSEPPGYCDFSMLDEHIKARAMFKLEAIKPLLKLNVKVLTPYVQSRVETLKKKGQNVSRASLFRWLKSFRDSDFDILGLVDNTEKCGPREKKVDKEVEMIIERIISNYYYAREEISSKTIYELVYHEIDKVNETRIAGEQLLHPSESTVRRRIKALPIYDVEKEKKGINAVRNKYKNVNYHEKPTYPLQRVECDHTKLDLIVVDDENYLPIGRPTITSILDVYTGYPLGIYIGFEEPSYTAVSHALLHAITPKTYVKDKYPEIVHSWLAYGIPELLVVDNGKEFKSKHFKEACLQLGIDIYHCPVKMPWYKGAIERHFRTINQHFLHSAPGTTFSNVFKKGDYDPKKNGVIRFNNFLEYFHLWLIDYYAMSKNTGVNGIPSNLWKSYYEHSPRPAVPDKMIDWKIALMKVGYGSIQRRGIRRSHLFYKSDELFELKKEIEVKDKPCKVKYKYDPTDLSKIYVFNVNSLKYLEVPCTDQKYTQGLNEYAHRVIVKNTNKERGIPDKKHLSATKAKLIEKIKKEKESTMQERKRMKRIEGTGTDRILSTEPLKPSIKEIEVLEEKVEVNDELDFIDFDDWEEF</sequence>
<gene>
    <name evidence="3" type="ORF">A361_20520</name>
</gene>
<reference evidence="3 4" key="1">
    <citation type="submission" date="2016-04" db="EMBL/GenBank/DDBJ databases">
        <title>Complete genome sequence of Bacillus oceanisediminis strain 2691.</title>
        <authorList>
            <person name="Jeong H."/>
            <person name="Kim H.J."/>
            <person name="Lee D.-W."/>
        </authorList>
    </citation>
    <scope>NUCLEOTIDE SEQUENCE [LARGE SCALE GENOMIC DNA]</scope>
    <source>
        <strain evidence="3 4">2691</strain>
    </source>
</reference>
<evidence type="ECO:0000259" key="2">
    <source>
        <dbReference type="PROSITE" id="PS50994"/>
    </source>
</evidence>
<dbReference type="InterPro" id="IPR036397">
    <property type="entry name" value="RNaseH_sf"/>
</dbReference>
<dbReference type="GO" id="GO:0015074">
    <property type="term" value="P:DNA integration"/>
    <property type="evidence" value="ECO:0007669"/>
    <property type="project" value="InterPro"/>
</dbReference>
<dbReference type="SUPFAM" id="SSF53098">
    <property type="entry name" value="Ribonuclease H-like"/>
    <property type="match status" value="1"/>
</dbReference>
<feature type="region of interest" description="Disordered" evidence="1">
    <location>
        <begin position="592"/>
        <end position="612"/>
    </location>
</feature>
<evidence type="ECO:0000313" key="3">
    <source>
        <dbReference type="EMBL" id="AND41445.1"/>
    </source>
</evidence>
<dbReference type="RefSeq" id="WP_019380146.1">
    <property type="nucleotide sequence ID" value="NZ_CP015506.1"/>
</dbReference>
<protein>
    <submittedName>
        <fullName evidence="3">Transposase</fullName>
    </submittedName>
</protein>
<evidence type="ECO:0000256" key="1">
    <source>
        <dbReference type="SAM" id="MobiDB-lite"/>
    </source>
</evidence>
<dbReference type="InterPro" id="IPR001584">
    <property type="entry name" value="Integrase_cat-core"/>
</dbReference>
<proteinExistence type="predicted"/>
<name>A0A161JFX1_9BACI</name>
<dbReference type="KEGG" id="bon:A361_20520"/>
<accession>A0A161JFX1</accession>
<dbReference type="STRING" id="1196031.A361_20520"/>
<evidence type="ECO:0000313" key="4">
    <source>
        <dbReference type="Proteomes" id="UP000077856"/>
    </source>
</evidence>